<feature type="region of interest" description="Disordered" evidence="1">
    <location>
        <begin position="390"/>
        <end position="451"/>
    </location>
</feature>
<keyword evidence="2" id="KW-1133">Transmembrane helix</keyword>
<feature type="domain" description="Mce/MlaD" evidence="3">
    <location>
        <begin position="35"/>
        <end position="109"/>
    </location>
</feature>
<reference evidence="5 6" key="2">
    <citation type="submission" date="2020-07" db="EMBL/GenBank/DDBJ databases">
        <authorList>
            <person name="Yu X."/>
        </authorList>
    </citation>
    <scope>NUCLEOTIDE SEQUENCE [LARGE SCALE GENOMIC DNA]</scope>
    <source>
        <strain evidence="6">24</strain>
    </source>
</reference>
<dbReference type="Pfam" id="PF02470">
    <property type="entry name" value="MlaD"/>
    <property type="match status" value="1"/>
</dbReference>
<reference evidence="6" key="3">
    <citation type="submission" date="2023-07" db="EMBL/GenBank/DDBJ databases">
        <title>Description of Mycobacterium gordonae subsp. intergordonae subsp.nov. and Mycobacterium gordonae subsp. gordonae subsp. nov.</title>
        <authorList>
            <person name="Huang H."/>
        </authorList>
    </citation>
    <scope>NUCLEOTIDE SEQUENCE [LARGE SCALE GENOMIC DNA]</scope>
    <source>
        <strain evidence="6">24</strain>
    </source>
</reference>
<dbReference type="PANTHER" id="PTHR33371:SF4">
    <property type="entry name" value="INTERMEMBRANE PHOSPHOLIPID TRANSPORT SYSTEM BINDING PROTEIN MLAD"/>
    <property type="match status" value="1"/>
</dbReference>
<evidence type="ECO:0000256" key="2">
    <source>
        <dbReference type="SAM" id="Phobius"/>
    </source>
</evidence>
<keyword evidence="2" id="KW-0812">Transmembrane</keyword>
<evidence type="ECO:0000259" key="3">
    <source>
        <dbReference type="Pfam" id="PF02470"/>
    </source>
</evidence>
<dbReference type="InterPro" id="IPR052336">
    <property type="entry name" value="MlaD_Phospholipid_Transporter"/>
</dbReference>
<name>A0A7D6HY46_9MYCO</name>
<keyword evidence="6" id="KW-1185">Reference proteome</keyword>
<dbReference type="AlphaFoldDB" id="A0A7D6HY46"/>
<feature type="compositionally biased region" description="Pro residues" evidence="1">
    <location>
        <begin position="391"/>
        <end position="403"/>
    </location>
</feature>
<feature type="compositionally biased region" description="Low complexity" evidence="1">
    <location>
        <begin position="439"/>
        <end position="451"/>
    </location>
</feature>
<feature type="domain" description="Mammalian cell entry C-terminal" evidence="4">
    <location>
        <begin position="117"/>
        <end position="298"/>
    </location>
</feature>
<dbReference type="Pfam" id="PF11887">
    <property type="entry name" value="Mce4_CUP1"/>
    <property type="match status" value="1"/>
</dbReference>
<feature type="transmembrane region" description="Helical" evidence="2">
    <location>
        <begin position="9"/>
        <end position="32"/>
    </location>
</feature>
<proteinExistence type="predicted"/>
<evidence type="ECO:0000313" key="6">
    <source>
        <dbReference type="Proteomes" id="UP000510682"/>
    </source>
</evidence>
<feature type="compositionally biased region" description="Low complexity" evidence="1">
    <location>
        <begin position="410"/>
        <end position="420"/>
    </location>
</feature>
<dbReference type="InterPro" id="IPR003399">
    <property type="entry name" value="Mce/MlaD"/>
</dbReference>
<dbReference type="EMBL" id="CP059165">
    <property type="protein sequence ID" value="QLL07555.1"/>
    <property type="molecule type" value="Genomic_DNA"/>
</dbReference>
<accession>A0A7D6HY46</accession>
<gene>
    <name evidence="5" type="ORF">H0P51_00525</name>
</gene>
<dbReference type="NCBIfam" id="TIGR00996">
    <property type="entry name" value="Mtu_fam_mce"/>
    <property type="match status" value="1"/>
</dbReference>
<dbReference type="InterPro" id="IPR024516">
    <property type="entry name" value="Mce_C"/>
</dbReference>
<dbReference type="KEGG" id="mgor:H0P51_00525"/>
<sequence length="451" mass="47025">MNASRRAKIALSVALGMMLVGGIAVVAIGLGAERKTRITAYFDNTNGLFSGDEVRILGVAVGKVDTIVPQPDRAKVTMYVDSKYKIPANAMAAILSPQLVTARAVQLTPAYTGGPVMSDGAVIPLDRTAVPVEWDDLRQELQKLTDALQPTKDGGLSKLGELVSTAANNLRGRGVDIRQAVVKMAQALSILGDHSDDIFLTIKNLATVVSALQDSTDAMQAMNRNLAAVTSLLADDPDEVGHAIADLNAVVGDANHFIADNREALGTTADKLASITTVVHDSVDDIKQALHVFPNVLQNVTNIFQPAQASLTGALAMTNFNNPISFLCGAIEAASRLGNERSAKLCVQYLAPIIKNRQWNALPIGLNPFVGAAARPNEITYTEDWMRPDFVPAPPPVSPPLAPAPTDVQASAAPGGPASAEQGATASAGDAIPTNPAQGLPGMMVPPGGGS</sequence>
<protein>
    <submittedName>
        <fullName evidence="5">MCE family protein</fullName>
    </submittedName>
</protein>
<organism evidence="5 6">
    <name type="scientific">Mycobacterium vicinigordonae</name>
    <dbReference type="NCBI Taxonomy" id="1719132"/>
    <lineage>
        <taxon>Bacteria</taxon>
        <taxon>Bacillati</taxon>
        <taxon>Actinomycetota</taxon>
        <taxon>Actinomycetes</taxon>
        <taxon>Mycobacteriales</taxon>
        <taxon>Mycobacteriaceae</taxon>
        <taxon>Mycobacterium</taxon>
    </lineage>
</organism>
<evidence type="ECO:0000313" key="5">
    <source>
        <dbReference type="EMBL" id="QLL07555.1"/>
    </source>
</evidence>
<evidence type="ECO:0000256" key="1">
    <source>
        <dbReference type="SAM" id="MobiDB-lite"/>
    </source>
</evidence>
<dbReference type="PANTHER" id="PTHR33371">
    <property type="entry name" value="INTERMEMBRANE PHOSPHOLIPID TRANSPORT SYSTEM BINDING PROTEIN MLAD-RELATED"/>
    <property type="match status" value="1"/>
</dbReference>
<dbReference type="InterPro" id="IPR005693">
    <property type="entry name" value="Mce"/>
</dbReference>
<evidence type="ECO:0000259" key="4">
    <source>
        <dbReference type="Pfam" id="PF11887"/>
    </source>
</evidence>
<reference evidence="6" key="1">
    <citation type="submission" date="2020-07" db="EMBL/GenBank/DDBJ databases">
        <title>Description of Mycobacterium gordonae subsp. intergordonae subsp.nov. and Mycobacterium gordonae subsp. gordonae subsp. nov.</title>
        <authorList>
            <person name="Yu X."/>
        </authorList>
    </citation>
    <scope>NUCLEOTIDE SEQUENCE [LARGE SCALE GENOMIC DNA]</scope>
    <source>
        <strain evidence="6">24</strain>
    </source>
</reference>
<dbReference type="Proteomes" id="UP000510682">
    <property type="component" value="Chromosome"/>
</dbReference>
<dbReference type="GO" id="GO:0005576">
    <property type="term" value="C:extracellular region"/>
    <property type="evidence" value="ECO:0007669"/>
    <property type="project" value="TreeGrafter"/>
</dbReference>
<keyword evidence="2" id="KW-0472">Membrane</keyword>